<dbReference type="RefSeq" id="WP_213361638.1">
    <property type="nucleotide sequence ID" value="NZ_BSFM01000015.1"/>
</dbReference>
<dbReference type="PANTHER" id="PTHR43537">
    <property type="entry name" value="TRANSCRIPTIONAL REGULATOR, GNTR FAMILY"/>
    <property type="match status" value="1"/>
</dbReference>
<dbReference type="Pfam" id="PF07729">
    <property type="entry name" value="FCD"/>
    <property type="match status" value="1"/>
</dbReference>
<dbReference type="EMBL" id="BSFM01000015">
    <property type="protein sequence ID" value="GLK85426.1"/>
    <property type="molecule type" value="Genomic_DNA"/>
</dbReference>
<proteinExistence type="predicted"/>
<protein>
    <submittedName>
        <fullName evidence="6">Transcriptional regulator</fullName>
    </submittedName>
</protein>
<feature type="domain" description="HTH gntR-type" evidence="5">
    <location>
        <begin position="14"/>
        <end position="81"/>
    </location>
</feature>
<keyword evidence="1" id="KW-0805">Transcription regulation</keyword>
<dbReference type="InterPro" id="IPR011711">
    <property type="entry name" value="GntR_C"/>
</dbReference>
<feature type="region of interest" description="Disordered" evidence="4">
    <location>
        <begin position="241"/>
        <end position="270"/>
    </location>
</feature>
<feature type="compositionally biased region" description="Low complexity" evidence="4">
    <location>
        <begin position="241"/>
        <end position="257"/>
    </location>
</feature>
<dbReference type="Gene3D" id="1.10.10.10">
    <property type="entry name" value="Winged helix-like DNA-binding domain superfamily/Winged helix DNA-binding domain"/>
    <property type="match status" value="1"/>
</dbReference>
<evidence type="ECO:0000259" key="5">
    <source>
        <dbReference type="PROSITE" id="PS50949"/>
    </source>
</evidence>
<dbReference type="PANTHER" id="PTHR43537:SF53">
    <property type="entry name" value="HTH-TYPE TRANSCRIPTIONAL REPRESSOR NANR"/>
    <property type="match status" value="1"/>
</dbReference>
<keyword evidence="2" id="KW-0238">DNA-binding</keyword>
<name>A0A9W6JX15_9HYPH</name>
<dbReference type="InterPro" id="IPR036390">
    <property type="entry name" value="WH_DNA-bd_sf"/>
</dbReference>
<dbReference type="SMART" id="SM00345">
    <property type="entry name" value="HTH_GNTR"/>
    <property type="match status" value="1"/>
</dbReference>
<dbReference type="PRINTS" id="PR00035">
    <property type="entry name" value="HTHGNTR"/>
</dbReference>
<dbReference type="SUPFAM" id="SSF48008">
    <property type="entry name" value="GntR ligand-binding domain-like"/>
    <property type="match status" value="1"/>
</dbReference>
<organism evidence="6 7">
    <name type="scientific">Ancylobacter defluvii</name>
    <dbReference type="NCBI Taxonomy" id="1282440"/>
    <lineage>
        <taxon>Bacteria</taxon>
        <taxon>Pseudomonadati</taxon>
        <taxon>Pseudomonadota</taxon>
        <taxon>Alphaproteobacteria</taxon>
        <taxon>Hyphomicrobiales</taxon>
        <taxon>Xanthobacteraceae</taxon>
        <taxon>Ancylobacter</taxon>
    </lineage>
</organism>
<dbReference type="SMART" id="SM00895">
    <property type="entry name" value="FCD"/>
    <property type="match status" value="1"/>
</dbReference>
<dbReference type="Proteomes" id="UP001143330">
    <property type="component" value="Unassembled WGS sequence"/>
</dbReference>
<evidence type="ECO:0000256" key="2">
    <source>
        <dbReference type="ARBA" id="ARBA00023125"/>
    </source>
</evidence>
<sequence>MDQPVVDSPVSERGRSEAPIRARILQAIFERRLHPGEKLTEERVAELFGVSRTVVRQALARLAQDGIVEHQPNRGAFVAAPSRADARHVLDARAVVEPEIAASAACGCAAAAVARLRRHVAMENEARAAGERATLVRLTGEFHIALAEAAGNPVFVRLLTELQALSSLAILLYARGEHAACPPHEHTDILEAIEAGDGELAARRMRAHIAHVADELDLSEPRERPLGLAQALGLEPGGAAGKVAAGKLSGKASGRAGQRSRPSPAAGKGA</sequence>
<gene>
    <name evidence="6" type="ORF">GCM10017653_34960</name>
</gene>
<dbReference type="GO" id="GO:0003700">
    <property type="term" value="F:DNA-binding transcription factor activity"/>
    <property type="evidence" value="ECO:0007669"/>
    <property type="project" value="InterPro"/>
</dbReference>
<keyword evidence="7" id="KW-1185">Reference proteome</keyword>
<keyword evidence="3" id="KW-0804">Transcription</keyword>
<dbReference type="PROSITE" id="PS50949">
    <property type="entry name" value="HTH_GNTR"/>
    <property type="match status" value="1"/>
</dbReference>
<evidence type="ECO:0000313" key="6">
    <source>
        <dbReference type="EMBL" id="GLK85426.1"/>
    </source>
</evidence>
<evidence type="ECO:0000256" key="3">
    <source>
        <dbReference type="ARBA" id="ARBA00023163"/>
    </source>
</evidence>
<reference evidence="6" key="1">
    <citation type="journal article" date="2014" name="Int. J. Syst. Evol. Microbiol.">
        <title>Complete genome sequence of Corynebacterium casei LMG S-19264T (=DSM 44701T), isolated from a smear-ripened cheese.</title>
        <authorList>
            <consortium name="US DOE Joint Genome Institute (JGI-PGF)"/>
            <person name="Walter F."/>
            <person name="Albersmeier A."/>
            <person name="Kalinowski J."/>
            <person name="Ruckert C."/>
        </authorList>
    </citation>
    <scope>NUCLEOTIDE SEQUENCE</scope>
    <source>
        <strain evidence="6">VKM B-2789</strain>
    </source>
</reference>
<dbReference type="AlphaFoldDB" id="A0A9W6JX15"/>
<dbReference type="GO" id="GO:0003677">
    <property type="term" value="F:DNA binding"/>
    <property type="evidence" value="ECO:0007669"/>
    <property type="project" value="UniProtKB-KW"/>
</dbReference>
<dbReference type="InterPro" id="IPR036388">
    <property type="entry name" value="WH-like_DNA-bd_sf"/>
</dbReference>
<comment type="caution">
    <text evidence="6">The sequence shown here is derived from an EMBL/GenBank/DDBJ whole genome shotgun (WGS) entry which is preliminary data.</text>
</comment>
<dbReference type="SUPFAM" id="SSF46785">
    <property type="entry name" value="Winged helix' DNA-binding domain"/>
    <property type="match status" value="1"/>
</dbReference>
<evidence type="ECO:0000256" key="4">
    <source>
        <dbReference type="SAM" id="MobiDB-lite"/>
    </source>
</evidence>
<dbReference type="Pfam" id="PF00392">
    <property type="entry name" value="GntR"/>
    <property type="match status" value="1"/>
</dbReference>
<dbReference type="CDD" id="cd07377">
    <property type="entry name" value="WHTH_GntR"/>
    <property type="match status" value="1"/>
</dbReference>
<accession>A0A9W6JX15</accession>
<dbReference type="InterPro" id="IPR000524">
    <property type="entry name" value="Tscrpt_reg_HTH_GntR"/>
</dbReference>
<dbReference type="InterPro" id="IPR008920">
    <property type="entry name" value="TF_FadR/GntR_C"/>
</dbReference>
<dbReference type="Gene3D" id="1.20.120.530">
    <property type="entry name" value="GntR ligand-binding domain-like"/>
    <property type="match status" value="1"/>
</dbReference>
<reference evidence="6" key="2">
    <citation type="submission" date="2023-01" db="EMBL/GenBank/DDBJ databases">
        <authorList>
            <person name="Sun Q."/>
            <person name="Evtushenko L."/>
        </authorList>
    </citation>
    <scope>NUCLEOTIDE SEQUENCE</scope>
    <source>
        <strain evidence="6">VKM B-2789</strain>
    </source>
</reference>
<evidence type="ECO:0000313" key="7">
    <source>
        <dbReference type="Proteomes" id="UP001143330"/>
    </source>
</evidence>
<evidence type="ECO:0000256" key="1">
    <source>
        <dbReference type="ARBA" id="ARBA00023015"/>
    </source>
</evidence>